<feature type="transmembrane region" description="Helical" evidence="1">
    <location>
        <begin position="40"/>
        <end position="66"/>
    </location>
</feature>
<dbReference type="Proteomes" id="UP000515856">
    <property type="component" value="Chromosome"/>
</dbReference>
<evidence type="ECO:0000313" key="2">
    <source>
        <dbReference type="EMBL" id="QNM11938.1"/>
    </source>
</evidence>
<keyword evidence="1" id="KW-1133">Transmembrane helix</keyword>
<accession>A0A7G9GMA6</accession>
<keyword evidence="1" id="KW-0472">Membrane</keyword>
<sequence>MNFLWVVMILGSIAYALANGDVNIINDVFVNVGKDTFDFVIPLLCVTVFWNGVLYVAREAGIIHFVERLMHPLLKWLFPDLKHDEETLGYVATNVVVNMVGLGSAATPVGLKAMEGMQKHNEQKDTATRSMVTFLVLNTAGVTLFSTTLVAMRSSFHSIDVMGFLPYAIVSTLFASFIGIMVDRWWNYHE</sequence>
<dbReference type="AlphaFoldDB" id="A0A7G9GMA6"/>
<feature type="transmembrane region" description="Helical" evidence="1">
    <location>
        <begin position="131"/>
        <end position="152"/>
    </location>
</feature>
<evidence type="ECO:0000313" key="3">
    <source>
        <dbReference type="Proteomes" id="UP000515856"/>
    </source>
</evidence>
<gene>
    <name evidence="2" type="ORF">H9Q80_17090</name>
</gene>
<feature type="transmembrane region" description="Helical" evidence="1">
    <location>
        <begin position="164"/>
        <end position="182"/>
    </location>
</feature>
<dbReference type="RefSeq" id="WP_117454775.1">
    <property type="nucleotide sequence ID" value="NZ_CP060636.1"/>
</dbReference>
<name>A0A7G9GMA6_9FIRM</name>
<organism evidence="2 3">
    <name type="scientific">[Eubacterium] hominis</name>
    <dbReference type="NCBI Taxonomy" id="2764325"/>
    <lineage>
        <taxon>Bacteria</taxon>
        <taxon>Bacillati</taxon>
        <taxon>Bacillota</taxon>
        <taxon>Erysipelotrichia</taxon>
        <taxon>Erysipelotrichales</taxon>
        <taxon>Erysipelotrichaceae</taxon>
        <taxon>Amedibacillus</taxon>
    </lineage>
</organism>
<reference evidence="2 3" key="1">
    <citation type="submission" date="2020-08" db="EMBL/GenBank/DDBJ databases">
        <authorList>
            <person name="Liu C."/>
            <person name="Sun Q."/>
        </authorList>
    </citation>
    <scope>NUCLEOTIDE SEQUENCE [LARGE SCALE GENOMIC DNA]</scope>
    <source>
        <strain evidence="2 3">NSJ-61</strain>
    </source>
</reference>
<feature type="transmembrane region" description="Helical" evidence="1">
    <location>
        <begin position="87"/>
        <end position="111"/>
    </location>
</feature>
<keyword evidence="1" id="KW-0812">Transmembrane</keyword>
<dbReference type="KEGG" id="ehn:H9Q80_17090"/>
<dbReference type="EMBL" id="CP060636">
    <property type="protein sequence ID" value="QNM11938.1"/>
    <property type="molecule type" value="Genomic_DNA"/>
</dbReference>
<proteinExistence type="predicted"/>
<protein>
    <submittedName>
        <fullName evidence="2">Spore maturation protein A</fullName>
    </submittedName>
</protein>
<keyword evidence="3" id="KW-1185">Reference proteome</keyword>
<evidence type="ECO:0000256" key="1">
    <source>
        <dbReference type="SAM" id="Phobius"/>
    </source>
</evidence>